<dbReference type="PANTHER" id="PTHR28208:SF3">
    <property type="entry name" value="PHOSPHATIDATE PHOSPHATASE APP1"/>
    <property type="match status" value="1"/>
</dbReference>
<evidence type="ECO:0000313" key="2">
    <source>
        <dbReference type="EMBL" id="CAA9554445.1"/>
    </source>
</evidence>
<protein>
    <recommendedName>
        <fullName evidence="1">Phosphatidate phosphatase APP1 catalytic domain-containing protein</fullName>
    </recommendedName>
</protein>
<dbReference type="InterPro" id="IPR052935">
    <property type="entry name" value="Mg2+_PAP"/>
</dbReference>
<reference evidence="2" key="1">
    <citation type="submission" date="2020-02" db="EMBL/GenBank/DDBJ databases">
        <authorList>
            <person name="Meier V. D."/>
        </authorList>
    </citation>
    <scope>NUCLEOTIDE SEQUENCE</scope>
    <source>
        <strain evidence="2">AVDCRST_MAG86</strain>
    </source>
</reference>
<dbReference type="PANTHER" id="PTHR28208">
    <property type="entry name" value="PHOSPHATIDATE PHOSPHATASE APP1"/>
    <property type="match status" value="1"/>
</dbReference>
<dbReference type="AlphaFoldDB" id="A0A6J4URR9"/>
<organism evidence="2">
    <name type="scientific">uncultured Truepera sp</name>
    <dbReference type="NCBI Taxonomy" id="543023"/>
    <lineage>
        <taxon>Bacteria</taxon>
        <taxon>Thermotogati</taxon>
        <taxon>Deinococcota</taxon>
        <taxon>Deinococci</taxon>
        <taxon>Trueperales</taxon>
        <taxon>Trueperaceae</taxon>
        <taxon>Truepera</taxon>
        <taxon>environmental samples</taxon>
    </lineage>
</organism>
<accession>A0A6J4URR9</accession>
<feature type="domain" description="Phosphatidate phosphatase APP1 catalytic" evidence="1">
    <location>
        <begin position="156"/>
        <end position="310"/>
    </location>
</feature>
<sequence>MTSLRGLLTRFLLGLERDFTTFRKLGHFRSKRPLEVVSYLGFGTTKELFIRGRVIEDKSLSLATPDSSRWRNLSDTYKRFVSDKVPNARLRVRYPGGEEEVQADAQGYFRARLRLPKPVPAGWCEVHYTLLTPHRKGVEAAAAQGRVLIPESGAQFGVISDIDDTVVQTDVTRWVRVLGAVLFGNAYTRLPFRGVSAFYRALETGTTGTHNPLFYVSSSPWNLYDLLLEFLTLGQIPLGPLSLRDWRGGTGELFPSEHGGFKQGEIRRILDTYPELPFILIGDSGEEDPEIYGEIVRAYPGRILGVYIRNVSGEARRGAVETLAQRVQEEGSKLILADDTLAAAQHAVSEGWIRERALEAVRAEKERDTAFLDSALTDSDNDTVATVIEQDAAEGA</sequence>
<dbReference type="InterPro" id="IPR019236">
    <property type="entry name" value="APP1_cat"/>
</dbReference>
<name>A0A6J4URR9_9DEIN</name>
<proteinExistence type="predicted"/>
<dbReference type="GO" id="GO:0008195">
    <property type="term" value="F:phosphatidate phosphatase activity"/>
    <property type="evidence" value="ECO:0007669"/>
    <property type="project" value="InterPro"/>
</dbReference>
<dbReference type="Pfam" id="PF09949">
    <property type="entry name" value="APP1_cat"/>
    <property type="match status" value="1"/>
</dbReference>
<evidence type="ECO:0000259" key="1">
    <source>
        <dbReference type="Pfam" id="PF09949"/>
    </source>
</evidence>
<dbReference type="EMBL" id="CADCWP010000008">
    <property type="protein sequence ID" value="CAA9554445.1"/>
    <property type="molecule type" value="Genomic_DNA"/>
</dbReference>
<gene>
    <name evidence="2" type="ORF">AVDCRST_MAG86-91</name>
</gene>